<dbReference type="InterPro" id="IPR038135">
    <property type="entry name" value="Methylthiotransferase_N_sf"/>
</dbReference>
<evidence type="ECO:0000256" key="1">
    <source>
        <dbReference type="ARBA" id="ARBA00022485"/>
    </source>
</evidence>
<feature type="domain" description="MTTase N-terminal" evidence="10">
    <location>
        <begin position="22"/>
        <end position="132"/>
    </location>
</feature>
<feature type="binding site" evidence="8">
    <location>
        <position position="198"/>
    </location>
    <ligand>
        <name>[4Fe-4S] cluster</name>
        <dbReference type="ChEBI" id="CHEBI:49883"/>
        <label>2</label>
        <note>4Fe-4S-S-AdoMet</note>
    </ligand>
</feature>
<keyword evidence="12" id="KW-0689">Ribosomal protein</keyword>
<dbReference type="FunFam" id="3.40.50.12160:FF:000002">
    <property type="entry name" value="Ribosomal protein S12 methylthiotransferase RimO"/>
    <property type="match status" value="1"/>
</dbReference>
<name>A0A1H6Y3N9_9DEIO</name>
<evidence type="ECO:0000256" key="7">
    <source>
        <dbReference type="ARBA" id="ARBA00023014"/>
    </source>
</evidence>
<dbReference type="Pfam" id="PF18693">
    <property type="entry name" value="TRAM_2"/>
    <property type="match status" value="1"/>
</dbReference>
<keyword evidence="2 8" id="KW-0963">Cytoplasm</keyword>
<keyword evidence="7 8" id="KW-0411">Iron-sulfur</keyword>
<dbReference type="Pfam" id="PF00919">
    <property type="entry name" value="UPF0004"/>
    <property type="match status" value="1"/>
</dbReference>
<dbReference type="Pfam" id="PF04055">
    <property type="entry name" value="Radical_SAM"/>
    <property type="match status" value="1"/>
</dbReference>
<dbReference type="GO" id="GO:0005840">
    <property type="term" value="C:ribosome"/>
    <property type="evidence" value="ECO:0007669"/>
    <property type="project" value="UniProtKB-KW"/>
</dbReference>
<dbReference type="Gene3D" id="3.80.30.20">
    <property type="entry name" value="tm_1862 like domain"/>
    <property type="match status" value="1"/>
</dbReference>
<dbReference type="GO" id="GO:0035599">
    <property type="term" value="F:aspartic acid methylthiotransferase activity"/>
    <property type="evidence" value="ECO:0007669"/>
    <property type="project" value="TreeGrafter"/>
</dbReference>
<dbReference type="PROSITE" id="PS51918">
    <property type="entry name" value="RADICAL_SAM"/>
    <property type="match status" value="1"/>
</dbReference>
<keyword evidence="5 8" id="KW-0479">Metal-binding</keyword>
<evidence type="ECO:0000313" key="13">
    <source>
        <dbReference type="Proteomes" id="UP000199223"/>
    </source>
</evidence>
<keyword evidence="1 8" id="KW-0004">4Fe-4S</keyword>
<dbReference type="FunFam" id="3.80.30.20:FF:000001">
    <property type="entry name" value="tRNA-2-methylthio-N(6)-dimethylallyladenosine synthase 2"/>
    <property type="match status" value="1"/>
</dbReference>
<feature type="domain" description="Radical SAM core" evidence="11">
    <location>
        <begin position="177"/>
        <end position="413"/>
    </location>
</feature>
<sequence>MTNVSESAVADLRETGATPALKRVGFISLGCPKALVDSERILTQLRAEGYEVAPSYDGADAVIVNTCGFITPAVEESLAAIGEALDATGKVIVTGCLGERPEKIMERHPKVAAITGSEAVDEVMGHVRELLPLDLDAFTGLLPVAAPGTRAGAQQPVTQPVREDTRHGDVFAPSVKLTPRHYAYVKIAEGCNHTCAFCIIPKLRGRQVSRDAGAVLYEAFRLIAGGTKELMIISQDTSAYGVDVRYRESEFQGEQVRAHLTDLAVKLGEMGAWVRMHYVYPYPHVERVVELMGQGKILPYLDVPLQHASPRILKLMRRPGAGKQLDTIRRWRELCPELVIRSTFIVGFPGETEEEFQALLQFLEDARLDRVGAFAYSDVEEADANALPDPVPEEVKQERLARFMAVAQRISTEKLAEKVGRVMDVIVDEFNDDEDDSPGTRLIGRTKGDAPGIDGQVYLYAGDFAGQIRIGDIVQARIEDSDEYDLFGEVVARPEWRPNVPQLGHFGRH</sequence>
<evidence type="ECO:0000256" key="3">
    <source>
        <dbReference type="ARBA" id="ARBA00022679"/>
    </source>
</evidence>
<dbReference type="CDD" id="cd01335">
    <property type="entry name" value="Radical_SAM"/>
    <property type="match status" value="1"/>
</dbReference>
<dbReference type="GO" id="GO:0051539">
    <property type="term" value="F:4 iron, 4 sulfur cluster binding"/>
    <property type="evidence" value="ECO:0007669"/>
    <property type="project" value="UniProtKB-UniRule"/>
</dbReference>
<dbReference type="SMART" id="SM00729">
    <property type="entry name" value="Elp3"/>
    <property type="match status" value="1"/>
</dbReference>
<evidence type="ECO:0000259" key="11">
    <source>
        <dbReference type="PROSITE" id="PS51918"/>
    </source>
</evidence>
<reference evidence="13" key="1">
    <citation type="submission" date="2016-10" db="EMBL/GenBank/DDBJ databases">
        <authorList>
            <person name="Varghese N."/>
            <person name="Submissions S."/>
        </authorList>
    </citation>
    <scope>NUCLEOTIDE SEQUENCE [LARGE SCALE GENOMIC DNA]</scope>
    <source>
        <strain evidence="13">CGMCC 1.10218</strain>
    </source>
</reference>
<evidence type="ECO:0000256" key="8">
    <source>
        <dbReference type="HAMAP-Rule" id="MF_01865"/>
    </source>
</evidence>
<dbReference type="EC" id="2.8.4.4" evidence="8"/>
<dbReference type="SFLD" id="SFLDG01082">
    <property type="entry name" value="B12-binding_domain_containing"/>
    <property type="match status" value="1"/>
</dbReference>
<evidence type="ECO:0000256" key="2">
    <source>
        <dbReference type="ARBA" id="ARBA00022490"/>
    </source>
</evidence>
<dbReference type="SUPFAM" id="SSF102114">
    <property type="entry name" value="Radical SAM enzymes"/>
    <property type="match status" value="1"/>
</dbReference>
<protein>
    <recommendedName>
        <fullName evidence="8">Ribosomal protein uS12 methylthiotransferase RimO</fullName>
        <shortName evidence="8">uS12 MTTase</shortName>
        <shortName evidence="8">uS12 methylthiotransferase</shortName>
        <ecNumber evidence="8">2.8.4.4</ecNumber>
    </recommendedName>
    <alternativeName>
        <fullName evidence="8">Ribosomal protein uS12 (aspartate-C(3))-methylthiotransferase</fullName>
    </alternativeName>
    <alternativeName>
        <fullName evidence="8">Ribosome maturation factor RimO</fullName>
    </alternativeName>
</protein>
<keyword evidence="3 8" id="KW-0808">Transferase</keyword>
<comment type="cofactor">
    <cofactor evidence="8">
        <name>[4Fe-4S] cluster</name>
        <dbReference type="ChEBI" id="CHEBI:49883"/>
    </cofactor>
    <text evidence="8">Binds 2 [4Fe-4S] clusters. One cluster is coordinated with 3 cysteines and an exchangeable S-adenosyl-L-methionine.</text>
</comment>
<keyword evidence="4 8" id="KW-0949">S-adenosyl-L-methionine</keyword>
<dbReference type="Gene3D" id="2.40.50.140">
    <property type="entry name" value="Nucleic acid-binding proteins"/>
    <property type="match status" value="1"/>
</dbReference>
<dbReference type="SFLD" id="SFLDF00274">
    <property type="entry name" value="ribosomal_protein_S12_methylth"/>
    <property type="match status" value="1"/>
</dbReference>
<accession>A0A1H6Y3N9</accession>
<evidence type="ECO:0000256" key="4">
    <source>
        <dbReference type="ARBA" id="ARBA00022691"/>
    </source>
</evidence>
<comment type="similarity">
    <text evidence="8">Belongs to the methylthiotransferase family. RimO subfamily.</text>
</comment>
<dbReference type="PROSITE" id="PS01278">
    <property type="entry name" value="MTTASE_RADICAL"/>
    <property type="match status" value="1"/>
</dbReference>
<dbReference type="InterPro" id="IPR058240">
    <property type="entry name" value="rSAM_sf"/>
</dbReference>
<feature type="binding site" evidence="8">
    <location>
        <position position="195"/>
    </location>
    <ligand>
        <name>[4Fe-4S] cluster</name>
        <dbReference type="ChEBI" id="CHEBI:49883"/>
        <label>2</label>
        <note>4Fe-4S-S-AdoMet</note>
    </ligand>
</feature>
<dbReference type="GO" id="GO:0103039">
    <property type="term" value="F:protein methylthiotransferase activity"/>
    <property type="evidence" value="ECO:0007669"/>
    <property type="project" value="UniProtKB-EC"/>
</dbReference>
<feature type="binding site" evidence="8">
    <location>
        <position position="67"/>
    </location>
    <ligand>
        <name>[4Fe-4S] cluster</name>
        <dbReference type="ChEBI" id="CHEBI:49883"/>
        <label>1</label>
    </ligand>
</feature>
<feature type="binding site" evidence="8">
    <location>
        <position position="191"/>
    </location>
    <ligand>
        <name>[4Fe-4S] cluster</name>
        <dbReference type="ChEBI" id="CHEBI:49883"/>
        <label>2</label>
        <note>4Fe-4S-S-AdoMet</note>
    </ligand>
</feature>
<dbReference type="InterPro" id="IPR006638">
    <property type="entry name" value="Elp3/MiaA/NifB-like_rSAM"/>
</dbReference>
<dbReference type="NCBIfam" id="TIGR01125">
    <property type="entry name" value="30S ribosomal protein S12 methylthiotransferase RimO"/>
    <property type="match status" value="1"/>
</dbReference>
<dbReference type="InterPro" id="IPR012340">
    <property type="entry name" value="NA-bd_OB-fold"/>
</dbReference>
<dbReference type="InterPro" id="IPR005840">
    <property type="entry name" value="Ribosomal_uS12_MeSTrfase_RimO"/>
</dbReference>
<comment type="catalytic activity">
    <reaction evidence="8">
        <text>L-aspartate(89)-[ribosomal protein uS12]-hydrogen + (sulfur carrier)-SH + AH2 + 2 S-adenosyl-L-methionine = 3-methylsulfanyl-L-aspartate(89)-[ribosomal protein uS12]-hydrogen + (sulfur carrier)-H + 5'-deoxyadenosine + L-methionine + A + S-adenosyl-L-homocysteine + 2 H(+)</text>
        <dbReference type="Rhea" id="RHEA:37087"/>
        <dbReference type="Rhea" id="RHEA-COMP:10460"/>
        <dbReference type="Rhea" id="RHEA-COMP:10461"/>
        <dbReference type="Rhea" id="RHEA-COMP:14737"/>
        <dbReference type="Rhea" id="RHEA-COMP:14739"/>
        <dbReference type="ChEBI" id="CHEBI:13193"/>
        <dbReference type="ChEBI" id="CHEBI:15378"/>
        <dbReference type="ChEBI" id="CHEBI:17319"/>
        <dbReference type="ChEBI" id="CHEBI:17499"/>
        <dbReference type="ChEBI" id="CHEBI:29917"/>
        <dbReference type="ChEBI" id="CHEBI:29961"/>
        <dbReference type="ChEBI" id="CHEBI:57844"/>
        <dbReference type="ChEBI" id="CHEBI:57856"/>
        <dbReference type="ChEBI" id="CHEBI:59789"/>
        <dbReference type="ChEBI" id="CHEBI:64428"/>
        <dbReference type="ChEBI" id="CHEBI:73599"/>
        <dbReference type="EC" id="2.8.4.4"/>
    </reaction>
</comment>
<dbReference type="EMBL" id="FNZA01000006">
    <property type="protein sequence ID" value="SEJ31772.1"/>
    <property type="molecule type" value="Genomic_DNA"/>
</dbReference>
<dbReference type="PROSITE" id="PS51449">
    <property type="entry name" value="MTTASE_N"/>
    <property type="match status" value="1"/>
</dbReference>
<comment type="subcellular location">
    <subcellularLocation>
        <location evidence="8">Cytoplasm</location>
    </subcellularLocation>
</comment>
<dbReference type="FunFam" id="2.40.50.140:FF:000060">
    <property type="entry name" value="Ribosomal protein S12 methylthiotransferase RimO"/>
    <property type="match status" value="1"/>
</dbReference>
<dbReference type="PANTHER" id="PTHR43837:SF1">
    <property type="entry name" value="RIBOSOMAL PROTEIN US12 METHYLTHIOTRANSFERASE RIMO"/>
    <property type="match status" value="1"/>
</dbReference>
<dbReference type="InterPro" id="IPR002792">
    <property type="entry name" value="TRAM_dom"/>
</dbReference>
<dbReference type="InterPro" id="IPR020612">
    <property type="entry name" value="Methylthiotransferase_CS"/>
</dbReference>
<gene>
    <name evidence="8" type="primary">rimO</name>
    <name evidence="12" type="ORF">SAMN04488058_10628</name>
</gene>
<dbReference type="RefSeq" id="WP_245745338.1">
    <property type="nucleotide sequence ID" value="NZ_FNZA01000006.1"/>
</dbReference>
<feature type="binding site" evidence="8">
    <location>
        <position position="31"/>
    </location>
    <ligand>
        <name>[4Fe-4S] cluster</name>
        <dbReference type="ChEBI" id="CHEBI:49883"/>
        <label>1</label>
    </ligand>
</feature>
<keyword evidence="13" id="KW-1185">Reference proteome</keyword>
<dbReference type="Gene3D" id="3.40.50.12160">
    <property type="entry name" value="Methylthiotransferase, N-terminal domain"/>
    <property type="match status" value="1"/>
</dbReference>
<feature type="domain" description="TRAM" evidence="9">
    <location>
        <begin position="416"/>
        <end position="492"/>
    </location>
</feature>
<dbReference type="InterPro" id="IPR023404">
    <property type="entry name" value="rSAM_horseshoe"/>
</dbReference>
<dbReference type="SFLD" id="SFLDG01061">
    <property type="entry name" value="methylthiotransferase"/>
    <property type="match status" value="1"/>
</dbReference>
<organism evidence="12 13">
    <name type="scientific">Deinococcus reticulitermitis</name>
    <dbReference type="NCBI Taxonomy" id="856736"/>
    <lineage>
        <taxon>Bacteria</taxon>
        <taxon>Thermotogati</taxon>
        <taxon>Deinococcota</taxon>
        <taxon>Deinococci</taxon>
        <taxon>Deinococcales</taxon>
        <taxon>Deinococcaceae</taxon>
        <taxon>Deinococcus</taxon>
    </lineage>
</organism>
<evidence type="ECO:0000259" key="9">
    <source>
        <dbReference type="PROSITE" id="PS50926"/>
    </source>
</evidence>
<keyword evidence="12" id="KW-0687">Ribonucleoprotein</keyword>
<dbReference type="GO" id="GO:0046872">
    <property type="term" value="F:metal ion binding"/>
    <property type="evidence" value="ECO:0007669"/>
    <property type="project" value="UniProtKB-KW"/>
</dbReference>
<dbReference type="Proteomes" id="UP000199223">
    <property type="component" value="Unassembled WGS sequence"/>
</dbReference>
<dbReference type="InterPro" id="IPR007197">
    <property type="entry name" value="rSAM"/>
</dbReference>
<feature type="binding site" evidence="8">
    <location>
        <position position="96"/>
    </location>
    <ligand>
        <name>[4Fe-4S] cluster</name>
        <dbReference type="ChEBI" id="CHEBI:49883"/>
        <label>1</label>
    </ligand>
</feature>
<dbReference type="InterPro" id="IPR005839">
    <property type="entry name" value="Methylthiotransferase"/>
</dbReference>
<dbReference type="PROSITE" id="PS50926">
    <property type="entry name" value="TRAM"/>
    <property type="match status" value="1"/>
</dbReference>
<evidence type="ECO:0000256" key="6">
    <source>
        <dbReference type="ARBA" id="ARBA00023004"/>
    </source>
</evidence>
<evidence type="ECO:0000313" key="12">
    <source>
        <dbReference type="EMBL" id="SEJ31772.1"/>
    </source>
</evidence>
<dbReference type="STRING" id="856736.SAMN04488058_10628"/>
<dbReference type="SFLD" id="SFLDS00029">
    <property type="entry name" value="Radical_SAM"/>
    <property type="match status" value="1"/>
</dbReference>
<evidence type="ECO:0000259" key="10">
    <source>
        <dbReference type="PROSITE" id="PS51449"/>
    </source>
</evidence>
<proteinExistence type="inferred from homology"/>
<dbReference type="GO" id="GO:0006400">
    <property type="term" value="P:tRNA modification"/>
    <property type="evidence" value="ECO:0007669"/>
    <property type="project" value="InterPro"/>
</dbReference>
<dbReference type="InterPro" id="IPR013848">
    <property type="entry name" value="Methylthiotransferase_N"/>
</dbReference>
<dbReference type="HAMAP" id="MF_01865">
    <property type="entry name" value="MTTase_RimO"/>
    <property type="match status" value="1"/>
</dbReference>
<evidence type="ECO:0000256" key="5">
    <source>
        <dbReference type="ARBA" id="ARBA00022723"/>
    </source>
</evidence>
<dbReference type="AlphaFoldDB" id="A0A1H6Y3N9"/>
<dbReference type="PANTHER" id="PTHR43837">
    <property type="entry name" value="RIBOSOMAL PROTEIN S12 METHYLTHIOTRANSFERASE RIMO"/>
    <property type="match status" value="1"/>
</dbReference>
<keyword evidence="6 8" id="KW-0408">Iron</keyword>
<comment type="function">
    <text evidence="8">Catalyzes the methylthiolation of an aspartic acid residue of ribosomal protein uS12.</text>
</comment>
<dbReference type="GO" id="GO:0005829">
    <property type="term" value="C:cytosol"/>
    <property type="evidence" value="ECO:0007669"/>
    <property type="project" value="TreeGrafter"/>
</dbReference>